<gene>
    <name evidence="6" type="primary">ahpD</name>
    <name evidence="8" type="ORF">U1T56_10455</name>
</gene>
<dbReference type="NCBIfam" id="TIGR00778">
    <property type="entry name" value="ahpD_dom"/>
    <property type="match status" value="1"/>
</dbReference>
<dbReference type="EC" id="1.11.1.28" evidence="6"/>
<evidence type="ECO:0000256" key="5">
    <source>
        <dbReference type="ARBA" id="ARBA00023284"/>
    </source>
</evidence>
<dbReference type="NCBIfam" id="TIGR00777">
    <property type="entry name" value="ahpD"/>
    <property type="match status" value="1"/>
</dbReference>
<protein>
    <recommendedName>
        <fullName evidence="6">Alkyl hydroperoxide reductase AhpD</fullName>
        <ecNumber evidence="6">1.11.1.28</ecNumber>
    </recommendedName>
    <alternativeName>
        <fullName evidence="6">Alkylhydroperoxidase AhpD</fullName>
    </alternativeName>
</protein>
<dbReference type="Gene3D" id="1.20.1290.10">
    <property type="entry name" value="AhpD-like"/>
    <property type="match status" value="1"/>
</dbReference>
<accession>A0ABU8XQT6</accession>
<keyword evidence="5 6" id="KW-0676">Redox-active center</keyword>
<dbReference type="PANTHER" id="PTHR33930">
    <property type="entry name" value="ALKYL HYDROPEROXIDE REDUCTASE AHPD"/>
    <property type="match status" value="1"/>
</dbReference>
<evidence type="ECO:0000256" key="2">
    <source>
        <dbReference type="ARBA" id="ARBA00022862"/>
    </source>
</evidence>
<keyword evidence="2 6" id="KW-0049">Antioxidant</keyword>
<proteinExistence type="inferred from homology"/>
<name>A0ABU8XQT6_9PROT</name>
<evidence type="ECO:0000313" key="8">
    <source>
        <dbReference type="EMBL" id="MEK0083573.1"/>
    </source>
</evidence>
<feature type="disulfide bond" evidence="6">
    <location>
        <begin position="132"/>
        <end position="135"/>
    </location>
</feature>
<dbReference type="InterPro" id="IPR029032">
    <property type="entry name" value="AhpD-like"/>
</dbReference>
<evidence type="ECO:0000256" key="1">
    <source>
        <dbReference type="ARBA" id="ARBA00022559"/>
    </source>
</evidence>
<keyword evidence="3 6" id="KW-0560">Oxidoreductase</keyword>
<evidence type="ECO:0000256" key="3">
    <source>
        <dbReference type="ARBA" id="ARBA00023002"/>
    </source>
</evidence>
<feature type="active site" description="Cysteine sulfenic acid (-SOH) intermediate" evidence="6">
    <location>
        <position position="135"/>
    </location>
</feature>
<evidence type="ECO:0000256" key="6">
    <source>
        <dbReference type="HAMAP-Rule" id="MF_01676"/>
    </source>
</evidence>
<evidence type="ECO:0000259" key="7">
    <source>
        <dbReference type="Pfam" id="PF02627"/>
    </source>
</evidence>
<evidence type="ECO:0000256" key="4">
    <source>
        <dbReference type="ARBA" id="ARBA00023157"/>
    </source>
</evidence>
<evidence type="ECO:0000313" key="9">
    <source>
        <dbReference type="Proteomes" id="UP001375743"/>
    </source>
</evidence>
<keyword evidence="9" id="KW-1185">Reference proteome</keyword>
<comment type="catalytic activity">
    <reaction evidence="6">
        <text>N(6)-[(R)-dihydrolipoyl]-L-lysyl-[lipoyl-carrier protein] + a hydroperoxide = N(6)-[(R)-lipoyl]-L-lysyl-[lipoyl-carrier protein] + an alcohol + H2O</text>
        <dbReference type="Rhea" id="RHEA:62636"/>
        <dbReference type="Rhea" id="RHEA-COMP:10502"/>
        <dbReference type="Rhea" id="RHEA-COMP:16355"/>
        <dbReference type="ChEBI" id="CHEBI:15377"/>
        <dbReference type="ChEBI" id="CHEBI:30879"/>
        <dbReference type="ChEBI" id="CHEBI:35924"/>
        <dbReference type="ChEBI" id="CHEBI:83099"/>
        <dbReference type="ChEBI" id="CHEBI:83100"/>
        <dbReference type="EC" id="1.11.1.28"/>
    </reaction>
</comment>
<dbReference type="PANTHER" id="PTHR33930:SF7">
    <property type="entry name" value="ALKYL HYDROPEROXIDE REDUCTASE AHPD"/>
    <property type="match status" value="1"/>
</dbReference>
<feature type="domain" description="Carboxymuconolactone decarboxylase-like" evidence="7">
    <location>
        <begin position="96"/>
        <end position="176"/>
    </location>
</feature>
<dbReference type="InterPro" id="IPR003779">
    <property type="entry name" value="CMD-like"/>
</dbReference>
<dbReference type="SUPFAM" id="SSF69118">
    <property type="entry name" value="AhpD-like"/>
    <property type="match status" value="1"/>
</dbReference>
<comment type="function">
    <text evidence="6">Antioxidant protein with alkyl hydroperoxidase activity. Required for the reduction of the AhpC active site cysteine residues and for the regeneration of the AhpC enzyme activity.</text>
</comment>
<dbReference type="Pfam" id="PF02627">
    <property type="entry name" value="CMD"/>
    <property type="match status" value="1"/>
</dbReference>
<feature type="active site" description="Proton donor" evidence="6">
    <location>
        <position position="132"/>
    </location>
</feature>
<keyword evidence="1 6" id="KW-0575">Peroxidase</keyword>
<sequence length="177" mass="19056">MTTMLEELRAGLPDHARDLKLNLSSVLQQPELSEQQLWGTALASASAARNAPLLQAVAAEARSRLSPEAFRAARTAAALMGMNNVYYRFVHMAGGDYADRPARLRMNALARPEVDHADFELWSLAVSAINGCEMCVRSHEKVLREKGVGPDQIQAAVRIAAVIHAVAGVLDAEAALA</sequence>
<dbReference type="InterPro" id="IPR004674">
    <property type="entry name" value="AhpD"/>
</dbReference>
<comment type="caution">
    <text evidence="8">The sequence shown here is derived from an EMBL/GenBank/DDBJ whole genome shotgun (WGS) entry which is preliminary data.</text>
</comment>
<feature type="disulfide bond" description="Interchain (with AhpC); in linked form" evidence="6">
    <location>
        <position position="135"/>
    </location>
</feature>
<reference evidence="8 9" key="1">
    <citation type="submission" date="2024-01" db="EMBL/GenBank/DDBJ databases">
        <title>Multi-omics insights into the function and evolution of sodium benzoate biodegradation pathways in Benzoatithermus flavus gen. nov., sp. nov. from hot spring.</title>
        <authorList>
            <person name="Hu C.-J."/>
            <person name="Li W.-J."/>
        </authorList>
    </citation>
    <scope>NUCLEOTIDE SEQUENCE [LARGE SCALE GENOMIC DNA]</scope>
    <source>
        <strain evidence="8 9">SYSU G07066</strain>
    </source>
</reference>
<dbReference type="InterPro" id="IPR004675">
    <property type="entry name" value="AhpD_core"/>
</dbReference>
<organism evidence="8 9">
    <name type="scientific">Benzoatithermus flavus</name>
    <dbReference type="NCBI Taxonomy" id="3108223"/>
    <lineage>
        <taxon>Bacteria</taxon>
        <taxon>Pseudomonadati</taxon>
        <taxon>Pseudomonadota</taxon>
        <taxon>Alphaproteobacteria</taxon>
        <taxon>Geminicoccales</taxon>
        <taxon>Geminicoccaceae</taxon>
        <taxon>Benzoatithermus</taxon>
    </lineage>
</organism>
<dbReference type="Proteomes" id="UP001375743">
    <property type="component" value="Unassembled WGS sequence"/>
</dbReference>
<keyword evidence="4 6" id="KW-1015">Disulfide bond</keyword>
<dbReference type="HAMAP" id="MF_01676">
    <property type="entry name" value="AhpD"/>
    <property type="match status" value="1"/>
</dbReference>
<dbReference type="EMBL" id="JBBLZC010000008">
    <property type="protein sequence ID" value="MEK0083573.1"/>
    <property type="molecule type" value="Genomic_DNA"/>
</dbReference>
<comment type="similarity">
    <text evidence="6">Belongs to the AhpD family.</text>
</comment>